<evidence type="ECO:0000313" key="2">
    <source>
        <dbReference type="Proteomes" id="UP000037179"/>
    </source>
</evidence>
<protein>
    <submittedName>
        <fullName evidence="1">Uncharacterized protein</fullName>
    </submittedName>
</protein>
<reference evidence="1 2" key="2">
    <citation type="journal article" date="2016" name="Genome Announc.">
        <title>Draft Genome Sequence of Erythromycin- and Oxytetracycline-Sensitive Nocardia seriolae Strain U-1 (NBRC 110359).</title>
        <authorList>
            <person name="Imajoh M."/>
            <person name="Sukeda M."/>
            <person name="Shimizu M."/>
            <person name="Yamane J."/>
            <person name="Ohnishi K."/>
            <person name="Oshima S."/>
        </authorList>
    </citation>
    <scope>NUCLEOTIDE SEQUENCE [LARGE SCALE GENOMIC DNA]</scope>
    <source>
        <strain evidence="1 2">U-1</strain>
    </source>
</reference>
<organism evidence="1 2">
    <name type="scientific">Nocardia seriolae</name>
    <dbReference type="NCBI Taxonomy" id="37332"/>
    <lineage>
        <taxon>Bacteria</taxon>
        <taxon>Bacillati</taxon>
        <taxon>Actinomycetota</taxon>
        <taxon>Actinomycetes</taxon>
        <taxon>Mycobacteriales</taxon>
        <taxon>Nocardiaceae</taxon>
        <taxon>Nocardia</taxon>
    </lineage>
</organism>
<proteinExistence type="predicted"/>
<keyword evidence="2" id="KW-1185">Reference proteome</keyword>
<sequence>MRCQTAAAAIATVKTMVGNAFLAAADFVGAAAVGSAVTSAAAVGSAFLAAAGTAAICPLLR</sequence>
<gene>
    <name evidence="1" type="ORF">NSK11_contig00102-0035</name>
</gene>
<dbReference type="AlphaFoldDB" id="A0ABC9Z147"/>
<dbReference type="Proteomes" id="UP000037179">
    <property type="component" value="Unassembled WGS sequence"/>
</dbReference>
<comment type="caution">
    <text evidence="1">The sequence shown here is derived from an EMBL/GenBank/DDBJ whole genome shotgun (WGS) entry which is preliminary data.</text>
</comment>
<accession>A0ABC9Z147</accession>
<name>A0ABC9Z147_9NOCA</name>
<dbReference type="EMBL" id="BBYQ01000102">
    <property type="protein sequence ID" value="GAP31076.1"/>
    <property type="molecule type" value="Genomic_DNA"/>
</dbReference>
<reference evidence="2" key="1">
    <citation type="submission" date="2015-07" db="EMBL/GenBank/DDBJ databases">
        <title>Nocardia seriolae U-1 whole genome shotgun sequence.</title>
        <authorList>
            <person name="Imajoh M."/>
            <person name="Fukumoto Y."/>
            <person name="Sukeda M."/>
            <person name="Yamane J."/>
            <person name="Yamasaki K."/>
            <person name="Shimizu M."/>
            <person name="Ohnishi K."/>
            <person name="Oshima S."/>
        </authorList>
    </citation>
    <scope>NUCLEOTIDE SEQUENCE [LARGE SCALE GENOMIC DNA]</scope>
    <source>
        <strain evidence="2">U-1</strain>
    </source>
</reference>
<evidence type="ECO:0000313" key="1">
    <source>
        <dbReference type="EMBL" id="GAP31076.1"/>
    </source>
</evidence>